<organism evidence="3 4">
    <name type="scientific">Aspergillus cristatus</name>
    <name type="common">Chinese Fuzhuan brick tea-fermentation fungus</name>
    <name type="synonym">Eurotium cristatum</name>
    <dbReference type="NCBI Taxonomy" id="573508"/>
    <lineage>
        <taxon>Eukaryota</taxon>
        <taxon>Fungi</taxon>
        <taxon>Dikarya</taxon>
        <taxon>Ascomycota</taxon>
        <taxon>Pezizomycotina</taxon>
        <taxon>Eurotiomycetes</taxon>
        <taxon>Eurotiomycetidae</taxon>
        <taxon>Eurotiales</taxon>
        <taxon>Aspergillaceae</taxon>
        <taxon>Aspergillus</taxon>
        <taxon>Aspergillus subgen. Aspergillus</taxon>
    </lineage>
</organism>
<sequence>MADSSQVSKSGIATDTSTGERYIPSSVRADGSRRREIRVRPGYKPPEDVELYRNKAALAWKNRSQGGVPGTEGLKSDTSDSAAKSGSNTNTTTAASNKNAKRREAKKKAKAEGESRDDGRRNIAELDNWRSFAASNGGDKEKTEDGAQKTAEKTTEEAPVDPEAENEKKARNLKKKLRQARDLRDKKQQGESLLPEQLDKIIKINELVRQLDSLGFDSNGDKKGADGEREQEKKESA</sequence>
<feature type="compositionally biased region" description="Polar residues" evidence="1">
    <location>
        <begin position="1"/>
        <end position="19"/>
    </location>
</feature>
<feature type="domain" description="WIBG Mago-binding" evidence="2">
    <location>
        <begin position="19"/>
        <end position="45"/>
    </location>
</feature>
<dbReference type="InterPro" id="IPR039333">
    <property type="entry name" value="PYM1"/>
</dbReference>
<protein>
    <recommendedName>
        <fullName evidence="2">WIBG Mago-binding domain-containing protein</fullName>
    </recommendedName>
</protein>
<accession>A0A1E3B8V8</accession>
<dbReference type="STRING" id="573508.A0A1E3B8V8"/>
<evidence type="ECO:0000256" key="1">
    <source>
        <dbReference type="SAM" id="MobiDB-lite"/>
    </source>
</evidence>
<dbReference type="SMART" id="SM01273">
    <property type="entry name" value="Mago-bind"/>
    <property type="match status" value="1"/>
</dbReference>
<name>A0A1E3B8V8_ASPCR</name>
<gene>
    <name evidence="3" type="ORF">SI65_07085</name>
</gene>
<proteinExistence type="predicted"/>
<feature type="region of interest" description="Disordered" evidence="1">
    <location>
        <begin position="1"/>
        <end position="197"/>
    </location>
</feature>
<dbReference type="GO" id="GO:0003723">
    <property type="term" value="F:RNA binding"/>
    <property type="evidence" value="ECO:0007669"/>
    <property type="project" value="TreeGrafter"/>
</dbReference>
<dbReference type="AlphaFoldDB" id="A0A1E3B8V8"/>
<dbReference type="GO" id="GO:1903259">
    <property type="term" value="P:exon-exon junction complex disassembly"/>
    <property type="evidence" value="ECO:0007669"/>
    <property type="project" value="InterPro"/>
</dbReference>
<dbReference type="InterPro" id="IPR015362">
    <property type="entry name" value="WIBG_mago-bd"/>
</dbReference>
<dbReference type="SUPFAM" id="SSF101931">
    <property type="entry name" value="Pym (Within the bgcn gene intron protein, WIBG), N-terminal domain"/>
    <property type="match status" value="1"/>
</dbReference>
<dbReference type="PANTHER" id="PTHR22959">
    <property type="entry name" value="PYM PROTEIN"/>
    <property type="match status" value="1"/>
</dbReference>
<feature type="compositionally biased region" description="Basic and acidic residues" evidence="1">
    <location>
        <begin position="179"/>
        <end position="189"/>
    </location>
</feature>
<dbReference type="Pfam" id="PF09282">
    <property type="entry name" value="Mago-bind"/>
    <property type="match status" value="1"/>
</dbReference>
<feature type="compositionally biased region" description="Basic and acidic residues" evidence="1">
    <location>
        <begin position="110"/>
        <end position="128"/>
    </location>
</feature>
<dbReference type="VEuPathDB" id="FungiDB:SI65_07085"/>
<reference evidence="3 4" key="1">
    <citation type="journal article" date="2016" name="BMC Genomics">
        <title>Comparative genomic and transcriptomic analyses of the Fuzhuan brick tea-fermentation fungus Aspergillus cristatus.</title>
        <authorList>
            <person name="Ge Y."/>
            <person name="Wang Y."/>
            <person name="Liu Y."/>
            <person name="Tan Y."/>
            <person name="Ren X."/>
            <person name="Zhang X."/>
            <person name="Hyde K.D."/>
            <person name="Liu Y."/>
            <person name="Liu Z."/>
        </authorList>
    </citation>
    <scope>NUCLEOTIDE SEQUENCE [LARGE SCALE GENOMIC DNA]</scope>
    <source>
        <strain evidence="3 4">GZAAS20.1005</strain>
    </source>
</reference>
<dbReference type="OrthoDB" id="21625at2759"/>
<feature type="compositionally biased region" description="Basic and acidic residues" evidence="1">
    <location>
        <begin position="138"/>
        <end position="156"/>
    </location>
</feature>
<dbReference type="Proteomes" id="UP000094569">
    <property type="component" value="Unassembled WGS sequence"/>
</dbReference>
<feature type="region of interest" description="Disordered" evidence="1">
    <location>
        <begin position="212"/>
        <end position="237"/>
    </location>
</feature>
<keyword evidence="4" id="KW-1185">Reference proteome</keyword>
<evidence type="ECO:0000313" key="3">
    <source>
        <dbReference type="EMBL" id="ODM17410.1"/>
    </source>
</evidence>
<evidence type="ECO:0000259" key="2">
    <source>
        <dbReference type="SMART" id="SM01273"/>
    </source>
</evidence>
<dbReference type="EMBL" id="JXNT01000008">
    <property type="protein sequence ID" value="ODM17410.1"/>
    <property type="molecule type" value="Genomic_DNA"/>
</dbReference>
<dbReference type="PANTHER" id="PTHR22959:SF0">
    <property type="entry name" value="PARTNER OF Y14 AND MAGO"/>
    <property type="match status" value="1"/>
</dbReference>
<dbReference type="GO" id="GO:0005737">
    <property type="term" value="C:cytoplasm"/>
    <property type="evidence" value="ECO:0007669"/>
    <property type="project" value="TreeGrafter"/>
</dbReference>
<comment type="caution">
    <text evidence="3">The sequence shown here is derived from an EMBL/GenBank/DDBJ whole genome shotgun (WGS) entry which is preliminary data.</text>
</comment>
<dbReference type="GO" id="GO:0035145">
    <property type="term" value="C:exon-exon junction complex"/>
    <property type="evidence" value="ECO:0007669"/>
    <property type="project" value="TreeGrafter"/>
</dbReference>
<feature type="compositionally biased region" description="Basic and acidic residues" evidence="1">
    <location>
        <begin position="219"/>
        <end position="237"/>
    </location>
</feature>
<dbReference type="InterPro" id="IPR036348">
    <property type="entry name" value="WIBG_N_sf"/>
</dbReference>
<feature type="compositionally biased region" description="Low complexity" evidence="1">
    <location>
        <begin position="81"/>
        <end position="98"/>
    </location>
</feature>
<evidence type="ECO:0000313" key="4">
    <source>
        <dbReference type="Proteomes" id="UP000094569"/>
    </source>
</evidence>
<feature type="compositionally biased region" description="Basic residues" evidence="1">
    <location>
        <begin position="99"/>
        <end position="109"/>
    </location>
</feature>